<feature type="binding site" evidence="6">
    <location>
        <begin position="127"/>
        <end position="130"/>
    </location>
    <ligand>
        <name>GTP</name>
        <dbReference type="ChEBI" id="CHEBI:37565"/>
    </ligand>
</feature>
<keyword evidence="6" id="KW-0963">Cytoplasm</keyword>
<dbReference type="InterPro" id="IPR006073">
    <property type="entry name" value="GTP-bd"/>
</dbReference>
<comment type="caution">
    <text evidence="6">Lacks conserved residue(s) required for the propagation of feature annotation.</text>
</comment>
<dbReference type="InterPro" id="IPR030388">
    <property type="entry name" value="G_ERA_dom"/>
</dbReference>
<dbReference type="CDD" id="cd04163">
    <property type="entry name" value="Era"/>
    <property type="match status" value="1"/>
</dbReference>
<dbReference type="InterPro" id="IPR004044">
    <property type="entry name" value="KH_dom_type_2"/>
</dbReference>
<dbReference type="PANTHER" id="PTHR42698:SF1">
    <property type="entry name" value="GTPASE ERA, MITOCHONDRIAL"/>
    <property type="match status" value="1"/>
</dbReference>
<evidence type="ECO:0000256" key="4">
    <source>
        <dbReference type="ARBA" id="ARBA00022884"/>
    </source>
</evidence>
<dbReference type="EMBL" id="JACRDE010000448">
    <property type="protein sequence ID" value="MBI5251217.1"/>
    <property type="molecule type" value="Genomic_DNA"/>
</dbReference>
<dbReference type="Pfam" id="PF01926">
    <property type="entry name" value="MMR_HSR1"/>
    <property type="match status" value="1"/>
</dbReference>
<dbReference type="HAMAP" id="MF_00367">
    <property type="entry name" value="GTPase_Era"/>
    <property type="match status" value="1"/>
</dbReference>
<gene>
    <name evidence="6 11" type="primary">era</name>
    <name evidence="11" type="ORF">HY912_17145</name>
</gene>
<evidence type="ECO:0000256" key="2">
    <source>
        <dbReference type="ARBA" id="ARBA00020484"/>
    </source>
</evidence>
<keyword evidence="5 6" id="KW-0342">GTP-binding</keyword>
<evidence type="ECO:0000256" key="7">
    <source>
        <dbReference type="PROSITE-ProRule" id="PRU01050"/>
    </source>
</evidence>
<feature type="domain" description="Era-type G" evidence="10">
    <location>
        <begin position="10"/>
        <end position="177"/>
    </location>
</feature>
<dbReference type="Proteomes" id="UP000807825">
    <property type="component" value="Unassembled WGS sequence"/>
</dbReference>
<comment type="subunit">
    <text evidence="6">Monomer.</text>
</comment>
<dbReference type="AlphaFoldDB" id="A0A9D6Z553"/>
<evidence type="ECO:0000313" key="12">
    <source>
        <dbReference type="Proteomes" id="UP000807825"/>
    </source>
</evidence>
<dbReference type="SUPFAM" id="SSF54814">
    <property type="entry name" value="Prokaryotic type KH domain (KH-domain type II)"/>
    <property type="match status" value="1"/>
</dbReference>
<feature type="region of interest" description="G4" evidence="7">
    <location>
        <begin position="127"/>
        <end position="130"/>
    </location>
</feature>
<protein>
    <recommendedName>
        <fullName evidence="2 6">GTPase Era</fullName>
    </recommendedName>
</protein>
<feature type="domain" description="KH type-2" evidence="9">
    <location>
        <begin position="200"/>
        <end position="284"/>
    </location>
</feature>
<dbReference type="PANTHER" id="PTHR42698">
    <property type="entry name" value="GTPASE ERA"/>
    <property type="match status" value="1"/>
</dbReference>
<evidence type="ECO:0000256" key="1">
    <source>
        <dbReference type="ARBA" id="ARBA00007921"/>
    </source>
</evidence>
<dbReference type="GO" id="GO:0005525">
    <property type="term" value="F:GTP binding"/>
    <property type="evidence" value="ECO:0007669"/>
    <property type="project" value="UniProtKB-UniRule"/>
</dbReference>
<feature type="binding site" evidence="6">
    <location>
        <begin position="18"/>
        <end position="25"/>
    </location>
    <ligand>
        <name>GTP</name>
        <dbReference type="ChEBI" id="CHEBI:37565"/>
    </ligand>
</feature>
<evidence type="ECO:0000256" key="6">
    <source>
        <dbReference type="HAMAP-Rule" id="MF_00367"/>
    </source>
</evidence>
<feature type="region of interest" description="G5" evidence="7">
    <location>
        <begin position="156"/>
        <end position="158"/>
    </location>
</feature>
<accession>A0A9D6Z553</accession>
<dbReference type="GO" id="GO:0070181">
    <property type="term" value="F:small ribosomal subunit rRNA binding"/>
    <property type="evidence" value="ECO:0007669"/>
    <property type="project" value="UniProtKB-UniRule"/>
</dbReference>
<dbReference type="GO" id="GO:0005829">
    <property type="term" value="C:cytosol"/>
    <property type="evidence" value="ECO:0007669"/>
    <property type="project" value="TreeGrafter"/>
</dbReference>
<comment type="similarity">
    <text evidence="1 6 7 8">Belongs to the TRAFAC class TrmE-Era-EngA-EngB-Septin-like GTPase superfamily. Era GTPase family.</text>
</comment>
<dbReference type="Gene3D" id="3.40.50.300">
    <property type="entry name" value="P-loop containing nucleotide triphosphate hydrolases"/>
    <property type="match status" value="1"/>
</dbReference>
<dbReference type="InterPro" id="IPR009019">
    <property type="entry name" value="KH_sf_prok-type"/>
</dbReference>
<dbReference type="InterPro" id="IPR005225">
    <property type="entry name" value="Small_GTP-bd"/>
</dbReference>
<evidence type="ECO:0000256" key="8">
    <source>
        <dbReference type="RuleBase" id="RU003761"/>
    </source>
</evidence>
<dbReference type="PROSITE" id="PS50823">
    <property type="entry name" value="KH_TYPE_2"/>
    <property type="match status" value="1"/>
</dbReference>
<dbReference type="NCBIfam" id="TIGR00436">
    <property type="entry name" value="era"/>
    <property type="match status" value="1"/>
</dbReference>
<dbReference type="GO" id="GO:0000028">
    <property type="term" value="P:ribosomal small subunit assembly"/>
    <property type="evidence" value="ECO:0007669"/>
    <property type="project" value="TreeGrafter"/>
</dbReference>
<dbReference type="InterPro" id="IPR005662">
    <property type="entry name" value="GTPase_Era-like"/>
</dbReference>
<dbReference type="NCBIfam" id="TIGR00231">
    <property type="entry name" value="small_GTP"/>
    <property type="match status" value="1"/>
</dbReference>
<reference evidence="11" key="1">
    <citation type="submission" date="2020-07" db="EMBL/GenBank/DDBJ databases">
        <title>Huge and variable diversity of episymbiotic CPR bacteria and DPANN archaea in groundwater ecosystems.</title>
        <authorList>
            <person name="He C.Y."/>
            <person name="Keren R."/>
            <person name="Whittaker M."/>
            <person name="Farag I.F."/>
            <person name="Doudna J."/>
            <person name="Cate J.H.D."/>
            <person name="Banfield J.F."/>
        </authorList>
    </citation>
    <scope>NUCLEOTIDE SEQUENCE</scope>
    <source>
        <strain evidence="11">NC_groundwater_1664_Pr3_B-0.1um_52_9</strain>
    </source>
</reference>
<dbReference type="CDD" id="cd22534">
    <property type="entry name" value="KH-II_Era"/>
    <property type="match status" value="1"/>
</dbReference>
<dbReference type="SUPFAM" id="SSF52540">
    <property type="entry name" value="P-loop containing nucleoside triphosphate hydrolases"/>
    <property type="match status" value="1"/>
</dbReference>
<evidence type="ECO:0000259" key="9">
    <source>
        <dbReference type="PROSITE" id="PS50823"/>
    </source>
</evidence>
<dbReference type="PRINTS" id="PR00326">
    <property type="entry name" value="GTP1OBG"/>
</dbReference>
<comment type="subcellular location">
    <subcellularLocation>
        <location evidence="6">Cytoplasm</location>
    </subcellularLocation>
    <subcellularLocation>
        <location evidence="6">Cell membrane</location>
        <topology evidence="6">Peripheral membrane protein</topology>
    </subcellularLocation>
</comment>
<keyword evidence="3 6" id="KW-0547">Nucleotide-binding</keyword>
<feature type="region of interest" description="G1" evidence="7">
    <location>
        <begin position="18"/>
        <end position="25"/>
    </location>
</feature>
<evidence type="ECO:0000256" key="5">
    <source>
        <dbReference type="ARBA" id="ARBA00023134"/>
    </source>
</evidence>
<dbReference type="Gene3D" id="3.30.300.20">
    <property type="match status" value="1"/>
</dbReference>
<comment type="function">
    <text evidence="6">An essential GTPase that binds both GDP and GTP, with rapid nucleotide exchange. Plays a role in 16S rRNA processing and 30S ribosomal subunit biogenesis and possibly also in cell cycle regulation and energy metabolism.</text>
</comment>
<evidence type="ECO:0000256" key="3">
    <source>
        <dbReference type="ARBA" id="ARBA00022741"/>
    </source>
</evidence>
<feature type="region of interest" description="G3" evidence="7">
    <location>
        <begin position="65"/>
        <end position="68"/>
    </location>
</feature>
<keyword evidence="6" id="KW-0699">rRNA-binding</keyword>
<proteinExistence type="inferred from homology"/>
<dbReference type="InterPro" id="IPR015946">
    <property type="entry name" value="KH_dom-like_a/b"/>
</dbReference>
<dbReference type="PROSITE" id="PS51713">
    <property type="entry name" value="G_ERA"/>
    <property type="match status" value="1"/>
</dbReference>
<keyword evidence="6" id="KW-0690">Ribosome biogenesis</keyword>
<dbReference type="Pfam" id="PF07650">
    <property type="entry name" value="KH_2"/>
    <property type="match status" value="1"/>
</dbReference>
<dbReference type="GO" id="GO:0043024">
    <property type="term" value="F:ribosomal small subunit binding"/>
    <property type="evidence" value="ECO:0007669"/>
    <property type="project" value="TreeGrafter"/>
</dbReference>
<keyword evidence="6" id="KW-0472">Membrane</keyword>
<dbReference type="InterPro" id="IPR027417">
    <property type="entry name" value="P-loop_NTPase"/>
</dbReference>
<dbReference type="GO" id="GO:0003924">
    <property type="term" value="F:GTPase activity"/>
    <property type="evidence" value="ECO:0007669"/>
    <property type="project" value="UniProtKB-UniRule"/>
</dbReference>
<evidence type="ECO:0000313" key="11">
    <source>
        <dbReference type="EMBL" id="MBI5251217.1"/>
    </source>
</evidence>
<evidence type="ECO:0000259" key="10">
    <source>
        <dbReference type="PROSITE" id="PS51713"/>
    </source>
</evidence>
<feature type="region of interest" description="G2" evidence="7">
    <location>
        <begin position="44"/>
        <end position="48"/>
    </location>
</feature>
<keyword evidence="6" id="KW-1003">Cell membrane</keyword>
<name>A0A9D6Z553_9BACT</name>
<dbReference type="NCBIfam" id="NF000908">
    <property type="entry name" value="PRK00089.1"/>
    <property type="match status" value="1"/>
</dbReference>
<dbReference type="GO" id="GO:0005886">
    <property type="term" value="C:plasma membrane"/>
    <property type="evidence" value="ECO:0007669"/>
    <property type="project" value="UniProtKB-SubCell"/>
</dbReference>
<comment type="caution">
    <text evidence="11">The sequence shown here is derived from an EMBL/GenBank/DDBJ whole genome shotgun (WGS) entry which is preliminary data.</text>
</comment>
<organism evidence="11 12">
    <name type="scientific">Desulfomonile tiedjei</name>
    <dbReference type="NCBI Taxonomy" id="2358"/>
    <lineage>
        <taxon>Bacteria</taxon>
        <taxon>Pseudomonadati</taxon>
        <taxon>Thermodesulfobacteriota</taxon>
        <taxon>Desulfomonilia</taxon>
        <taxon>Desulfomonilales</taxon>
        <taxon>Desulfomonilaceae</taxon>
        <taxon>Desulfomonile</taxon>
    </lineage>
</organism>
<keyword evidence="4 6" id="KW-0694">RNA-binding</keyword>
<sequence>MVNEEHGDFHSGFVALAGRPNVGKSTLVNRILGRELSIVTPKAQTTRNRITAIHSMPHAQLVLQDIPGIHDPKTPLNRALVATAVKTLEHADVILLIVEPSERVHNEDRTITDLIKKSGTTSVLAINKIDTVKPAALLPVIDAYSKIHEFSEVIPISALHGGGVPELVDVLVKLLPVGEPLFPEDDVSDLPVRFFVAEIVREQITKKTGEEVPYKTTVVVESFQEQEGRILIHADIHTERDSQKKILVGKGGKMIKEIGIASRKKIEEFLESPVRLELFVKVTPNWTRNDRMLREFGYV</sequence>